<dbReference type="AlphaFoldDB" id="A0A5B7HTB0"/>
<evidence type="ECO:0000256" key="1">
    <source>
        <dbReference type="SAM" id="SignalP"/>
    </source>
</evidence>
<name>A0A5B7HTB0_PORTR</name>
<keyword evidence="3" id="KW-1185">Reference proteome</keyword>
<comment type="caution">
    <text evidence="2">The sequence shown here is derived from an EMBL/GenBank/DDBJ whole genome shotgun (WGS) entry which is preliminary data.</text>
</comment>
<reference evidence="2 3" key="1">
    <citation type="submission" date="2019-05" db="EMBL/GenBank/DDBJ databases">
        <title>Another draft genome of Portunus trituberculatus and its Hox gene families provides insights of decapod evolution.</title>
        <authorList>
            <person name="Jeong J.-H."/>
            <person name="Song I."/>
            <person name="Kim S."/>
            <person name="Choi T."/>
            <person name="Kim D."/>
            <person name="Ryu S."/>
            <person name="Kim W."/>
        </authorList>
    </citation>
    <scope>NUCLEOTIDE SEQUENCE [LARGE SCALE GENOMIC DNA]</scope>
    <source>
        <tissue evidence="2">Muscle</tissue>
    </source>
</reference>
<proteinExistence type="predicted"/>
<dbReference type="Proteomes" id="UP000324222">
    <property type="component" value="Unassembled WGS sequence"/>
</dbReference>
<protein>
    <recommendedName>
        <fullName evidence="4">Secreted protein</fullName>
    </recommendedName>
</protein>
<accession>A0A5B7HTB0</accession>
<sequence>MVAPCWVCCCCIILDPPAAAPVLRDPFSFPTLSAPLPPIFDLHSGEGVWLASVCLPQLLSVL</sequence>
<gene>
    <name evidence="2" type="ORF">E2C01_066796</name>
</gene>
<feature type="chain" id="PRO_5023076743" description="Secreted protein" evidence="1">
    <location>
        <begin position="20"/>
        <end position="62"/>
    </location>
</feature>
<dbReference type="EMBL" id="VSRR010034818">
    <property type="protein sequence ID" value="MPC72487.1"/>
    <property type="molecule type" value="Genomic_DNA"/>
</dbReference>
<organism evidence="2 3">
    <name type="scientific">Portunus trituberculatus</name>
    <name type="common">Swimming crab</name>
    <name type="synonym">Neptunus trituberculatus</name>
    <dbReference type="NCBI Taxonomy" id="210409"/>
    <lineage>
        <taxon>Eukaryota</taxon>
        <taxon>Metazoa</taxon>
        <taxon>Ecdysozoa</taxon>
        <taxon>Arthropoda</taxon>
        <taxon>Crustacea</taxon>
        <taxon>Multicrustacea</taxon>
        <taxon>Malacostraca</taxon>
        <taxon>Eumalacostraca</taxon>
        <taxon>Eucarida</taxon>
        <taxon>Decapoda</taxon>
        <taxon>Pleocyemata</taxon>
        <taxon>Brachyura</taxon>
        <taxon>Eubrachyura</taxon>
        <taxon>Portunoidea</taxon>
        <taxon>Portunidae</taxon>
        <taxon>Portuninae</taxon>
        <taxon>Portunus</taxon>
    </lineage>
</organism>
<evidence type="ECO:0000313" key="2">
    <source>
        <dbReference type="EMBL" id="MPC72487.1"/>
    </source>
</evidence>
<keyword evidence="1" id="KW-0732">Signal</keyword>
<evidence type="ECO:0008006" key="4">
    <source>
        <dbReference type="Google" id="ProtNLM"/>
    </source>
</evidence>
<feature type="signal peptide" evidence="1">
    <location>
        <begin position="1"/>
        <end position="19"/>
    </location>
</feature>
<evidence type="ECO:0000313" key="3">
    <source>
        <dbReference type="Proteomes" id="UP000324222"/>
    </source>
</evidence>